<keyword evidence="2" id="KW-0067">ATP-binding</keyword>
<evidence type="ECO:0000313" key="4">
    <source>
        <dbReference type="EMBL" id="CAF4254587.1"/>
    </source>
</evidence>
<feature type="domain" description="Protein kinase" evidence="3">
    <location>
        <begin position="1"/>
        <end position="61"/>
    </location>
</feature>
<dbReference type="GO" id="GO:0035556">
    <property type="term" value="P:intracellular signal transduction"/>
    <property type="evidence" value="ECO:0007669"/>
    <property type="project" value="TreeGrafter"/>
</dbReference>
<dbReference type="Proteomes" id="UP000663836">
    <property type="component" value="Unassembled WGS sequence"/>
</dbReference>
<dbReference type="Gene3D" id="1.10.510.10">
    <property type="entry name" value="Transferase(Phosphotransferase) domain 1"/>
    <property type="match status" value="1"/>
</dbReference>
<dbReference type="InterPro" id="IPR000719">
    <property type="entry name" value="Prot_kinase_dom"/>
</dbReference>
<dbReference type="InterPro" id="IPR011009">
    <property type="entry name" value="Kinase-like_dom_sf"/>
</dbReference>
<proteinExistence type="predicted"/>
<evidence type="ECO:0000256" key="2">
    <source>
        <dbReference type="ARBA" id="ARBA00022840"/>
    </source>
</evidence>
<evidence type="ECO:0000256" key="1">
    <source>
        <dbReference type="ARBA" id="ARBA00022741"/>
    </source>
</evidence>
<organism evidence="4 5">
    <name type="scientific">Rotaria sordida</name>
    <dbReference type="NCBI Taxonomy" id="392033"/>
    <lineage>
        <taxon>Eukaryota</taxon>
        <taxon>Metazoa</taxon>
        <taxon>Spiralia</taxon>
        <taxon>Gnathifera</taxon>
        <taxon>Rotifera</taxon>
        <taxon>Eurotatoria</taxon>
        <taxon>Bdelloidea</taxon>
        <taxon>Philodinida</taxon>
        <taxon>Philodinidae</taxon>
        <taxon>Rotaria</taxon>
    </lineage>
</organism>
<dbReference type="GO" id="GO:0004674">
    <property type="term" value="F:protein serine/threonine kinase activity"/>
    <property type="evidence" value="ECO:0007669"/>
    <property type="project" value="TreeGrafter"/>
</dbReference>
<dbReference type="EMBL" id="CAJOBD010023181">
    <property type="protein sequence ID" value="CAF4254587.1"/>
    <property type="molecule type" value="Genomic_DNA"/>
</dbReference>
<dbReference type="PANTHER" id="PTHR24346">
    <property type="entry name" value="MAP/MICROTUBULE AFFINITY-REGULATING KINASE"/>
    <property type="match status" value="1"/>
</dbReference>
<dbReference type="PANTHER" id="PTHR24346:SF30">
    <property type="entry name" value="MATERNAL EMBRYONIC LEUCINE ZIPPER KINASE"/>
    <property type="match status" value="1"/>
</dbReference>
<feature type="non-terminal residue" evidence="4">
    <location>
        <position position="61"/>
    </location>
</feature>
<dbReference type="GO" id="GO:0005524">
    <property type="term" value="F:ATP binding"/>
    <property type="evidence" value="ECO:0007669"/>
    <property type="project" value="UniProtKB-KW"/>
</dbReference>
<protein>
    <recommendedName>
        <fullName evidence="3">Protein kinase domain-containing protein</fullName>
    </recommendedName>
</protein>
<dbReference type="PROSITE" id="PS00108">
    <property type="entry name" value="PROTEIN_KINASE_ST"/>
    <property type="match status" value="1"/>
</dbReference>
<dbReference type="AlphaFoldDB" id="A0A820EV73"/>
<dbReference type="Pfam" id="PF00069">
    <property type="entry name" value="Pkinase"/>
    <property type="match status" value="1"/>
</dbReference>
<reference evidence="4" key="1">
    <citation type="submission" date="2021-02" db="EMBL/GenBank/DDBJ databases">
        <authorList>
            <person name="Nowell W R."/>
        </authorList>
    </citation>
    <scope>NUCLEOTIDE SEQUENCE</scope>
</reference>
<dbReference type="PROSITE" id="PS50011">
    <property type="entry name" value="PROTEIN_KINASE_DOM"/>
    <property type="match status" value="1"/>
</dbReference>
<accession>A0A820EV73</accession>
<evidence type="ECO:0000259" key="3">
    <source>
        <dbReference type="PROSITE" id="PS50011"/>
    </source>
</evidence>
<dbReference type="InterPro" id="IPR008271">
    <property type="entry name" value="Ser/Thr_kinase_AS"/>
</dbReference>
<sequence length="61" mass="6931">MERVTADKAIKISRNIANVIAHMHAYNLVHRDIKVENILMDEDEVYLADFGTCQVGIENTT</sequence>
<dbReference type="GO" id="GO:0005737">
    <property type="term" value="C:cytoplasm"/>
    <property type="evidence" value="ECO:0007669"/>
    <property type="project" value="TreeGrafter"/>
</dbReference>
<comment type="caution">
    <text evidence="4">The sequence shown here is derived from an EMBL/GenBank/DDBJ whole genome shotgun (WGS) entry which is preliminary data.</text>
</comment>
<keyword evidence="1" id="KW-0547">Nucleotide-binding</keyword>
<evidence type="ECO:0000313" key="5">
    <source>
        <dbReference type="Proteomes" id="UP000663836"/>
    </source>
</evidence>
<dbReference type="SUPFAM" id="SSF56112">
    <property type="entry name" value="Protein kinase-like (PK-like)"/>
    <property type="match status" value="1"/>
</dbReference>
<gene>
    <name evidence="4" type="ORF">JBS370_LOCUS38848</name>
</gene>
<name>A0A820EV73_9BILA</name>